<protein>
    <submittedName>
        <fullName evidence="1">Uncharacterized protein</fullName>
    </submittedName>
</protein>
<dbReference type="EMBL" id="JAIWYP010000013">
    <property type="protein sequence ID" value="KAH3720140.1"/>
    <property type="molecule type" value="Genomic_DNA"/>
</dbReference>
<name>A0A9D4HI91_DREPO</name>
<reference evidence="1" key="1">
    <citation type="journal article" date="2019" name="bioRxiv">
        <title>The Genome of the Zebra Mussel, Dreissena polymorpha: A Resource for Invasive Species Research.</title>
        <authorList>
            <person name="McCartney M.A."/>
            <person name="Auch B."/>
            <person name="Kono T."/>
            <person name="Mallez S."/>
            <person name="Zhang Y."/>
            <person name="Obille A."/>
            <person name="Becker A."/>
            <person name="Abrahante J.E."/>
            <person name="Garbe J."/>
            <person name="Badalamenti J.P."/>
            <person name="Herman A."/>
            <person name="Mangelson H."/>
            <person name="Liachko I."/>
            <person name="Sullivan S."/>
            <person name="Sone E.D."/>
            <person name="Koren S."/>
            <person name="Silverstein K.A.T."/>
            <person name="Beckman K.B."/>
            <person name="Gohl D.M."/>
        </authorList>
    </citation>
    <scope>NUCLEOTIDE SEQUENCE</scope>
    <source>
        <strain evidence="1">Duluth1</strain>
        <tissue evidence="1">Whole animal</tissue>
    </source>
</reference>
<gene>
    <name evidence="1" type="ORF">DPMN_063034</name>
</gene>
<evidence type="ECO:0000313" key="2">
    <source>
        <dbReference type="Proteomes" id="UP000828390"/>
    </source>
</evidence>
<accession>A0A9D4HI91</accession>
<evidence type="ECO:0000313" key="1">
    <source>
        <dbReference type="EMBL" id="KAH3720140.1"/>
    </source>
</evidence>
<dbReference type="Proteomes" id="UP000828390">
    <property type="component" value="Unassembled WGS sequence"/>
</dbReference>
<organism evidence="1 2">
    <name type="scientific">Dreissena polymorpha</name>
    <name type="common">Zebra mussel</name>
    <name type="synonym">Mytilus polymorpha</name>
    <dbReference type="NCBI Taxonomy" id="45954"/>
    <lineage>
        <taxon>Eukaryota</taxon>
        <taxon>Metazoa</taxon>
        <taxon>Spiralia</taxon>
        <taxon>Lophotrochozoa</taxon>
        <taxon>Mollusca</taxon>
        <taxon>Bivalvia</taxon>
        <taxon>Autobranchia</taxon>
        <taxon>Heteroconchia</taxon>
        <taxon>Euheterodonta</taxon>
        <taxon>Imparidentia</taxon>
        <taxon>Neoheterodontei</taxon>
        <taxon>Myida</taxon>
        <taxon>Dreissenoidea</taxon>
        <taxon>Dreissenidae</taxon>
        <taxon>Dreissena</taxon>
    </lineage>
</organism>
<proteinExistence type="predicted"/>
<reference evidence="1" key="2">
    <citation type="submission" date="2020-11" db="EMBL/GenBank/DDBJ databases">
        <authorList>
            <person name="McCartney M.A."/>
            <person name="Auch B."/>
            <person name="Kono T."/>
            <person name="Mallez S."/>
            <person name="Becker A."/>
            <person name="Gohl D.M."/>
            <person name="Silverstein K.A.T."/>
            <person name="Koren S."/>
            <person name="Bechman K.B."/>
            <person name="Herman A."/>
            <person name="Abrahante J.E."/>
            <person name="Garbe J."/>
        </authorList>
    </citation>
    <scope>NUCLEOTIDE SEQUENCE</scope>
    <source>
        <strain evidence="1">Duluth1</strain>
        <tissue evidence="1">Whole animal</tissue>
    </source>
</reference>
<keyword evidence="2" id="KW-1185">Reference proteome</keyword>
<dbReference type="AlphaFoldDB" id="A0A9D4HI91"/>
<comment type="caution">
    <text evidence="1">The sequence shown here is derived from an EMBL/GenBank/DDBJ whole genome shotgun (WGS) entry which is preliminary data.</text>
</comment>
<sequence>MFALEMRHLQNPDIETTTVAKRQNNANKNNAFTGLIFFQTSKSVCEMKTQCT</sequence>